<evidence type="ECO:0000256" key="1">
    <source>
        <dbReference type="ARBA" id="ARBA00022898"/>
    </source>
</evidence>
<dbReference type="GO" id="GO:0000271">
    <property type="term" value="P:polysaccharide biosynthetic process"/>
    <property type="evidence" value="ECO:0007669"/>
    <property type="project" value="TreeGrafter"/>
</dbReference>
<sequence length="367" mass="40775">MIKFLDLQRINAQYKEELQNAFNRVIDSGWYILGEEVKRFEEEFADYCGVEHCVGVANGLDALILIFRAYKELGMMQDGDEIIVPANTYIASVLAISANNLVPVLVEPTLDFYNIDPALITAHITPRTKGILAVHLYGQLADLSAISIIAQQHGLKIIEDAAQAHGASKEGNKAGSLGDAAGFSFYPGKNLGAIGDGGAVTTNDNLLAKTIRALANYGSEIKYQNEYQGVNSRLDELQAALLAVKLKYLEKEIERRRAIANQFINGIKNPHVSLPKVKDQNSHVWHVFVVRVKERERFQSYLTANNIQTIIHYPIPPHQQKAYQHLNHLSLPVTEKIHKEIISLPISAVLADKDVEKIIAVINSYAE</sequence>
<keyword evidence="7" id="KW-1185">Reference proteome</keyword>
<organism evidence="6 7">
    <name type="scientific">Pedobacter insulae</name>
    <dbReference type="NCBI Taxonomy" id="414048"/>
    <lineage>
        <taxon>Bacteria</taxon>
        <taxon>Pseudomonadati</taxon>
        <taxon>Bacteroidota</taxon>
        <taxon>Sphingobacteriia</taxon>
        <taxon>Sphingobacteriales</taxon>
        <taxon>Sphingobacteriaceae</taxon>
        <taxon>Pedobacter</taxon>
    </lineage>
</organism>
<dbReference type="Proteomes" id="UP000199666">
    <property type="component" value="Unassembled WGS sequence"/>
</dbReference>
<dbReference type="SUPFAM" id="SSF53383">
    <property type="entry name" value="PLP-dependent transferases"/>
    <property type="match status" value="1"/>
</dbReference>
<evidence type="ECO:0000256" key="2">
    <source>
        <dbReference type="ARBA" id="ARBA00037999"/>
    </source>
</evidence>
<dbReference type="GO" id="GO:0008483">
    <property type="term" value="F:transaminase activity"/>
    <property type="evidence" value="ECO:0007669"/>
    <property type="project" value="TreeGrafter"/>
</dbReference>
<dbReference type="InterPro" id="IPR000653">
    <property type="entry name" value="DegT/StrS_aminotransferase"/>
</dbReference>
<keyword evidence="1 4" id="KW-0663">Pyridoxal phosphate</keyword>
<evidence type="ECO:0000256" key="4">
    <source>
        <dbReference type="PIRSR" id="PIRSR000390-2"/>
    </source>
</evidence>
<protein>
    <submittedName>
        <fullName evidence="6">dTDP-4-amino-4,6-dideoxygalactose transaminase</fullName>
    </submittedName>
</protein>
<dbReference type="AlphaFoldDB" id="A0A1I2YT29"/>
<evidence type="ECO:0000313" key="6">
    <source>
        <dbReference type="EMBL" id="SFH28246.1"/>
    </source>
</evidence>
<reference evidence="6 7" key="1">
    <citation type="submission" date="2016-10" db="EMBL/GenBank/DDBJ databases">
        <authorList>
            <person name="de Groot N.N."/>
        </authorList>
    </citation>
    <scope>NUCLEOTIDE SEQUENCE [LARGE SCALE GENOMIC DNA]</scope>
    <source>
        <strain evidence="6 7">DSM 18684</strain>
    </source>
</reference>
<dbReference type="InterPro" id="IPR015424">
    <property type="entry name" value="PyrdxlP-dep_Trfase"/>
</dbReference>
<feature type="modified residue" description="N6-(pyridoxal phosphate)lysine" evidence="4">
    <location>
        <position position="189"/>
    </location>
</feature>
<dbReference type="CDD" id="cd00616">
    <property type="entry name" value="AHBA_syn"/>
    <property type="match status" value="1"/>
</dbReference>
<name>A0A1I2YT29_9SPHI</name>
<dbReference type="GO" id="GO:0030170">
    <property type="term" value="F:pyridoxal phosphate binding"/>
    <property type="evidence" value="ECO:0007669"/>
    <property type="project" value="UniProtKB-ARBA"/>
</dbReference>
<dbReference type="Pfam" id="PF01041">
    <property type="entry name" value="DegT_DnrJ_EryC1"/>
    <property type="match status" value="1"/>
</dbReference>
<dbReference type="FunFam" id="3.40.640.10:FF:000089">
    <property type="entry name" value="Aminotransferase, DegT/DnrJ/EryC1/StrS family"/>
    <property type="match status" value="1"/>
</dbReference>
<dbReference type="Gene3D" id="3.90.1150.10">
    <property type="entry name" value="Aspartate Aminotransferase, domain 1"/>
    <property type="match status" value="1"/>
</dbReference>
<gene>
    <name evidence="6" type="ORF">SAMN04489864_10826</name>
</gene>
<dbReference type="Gene3D" id="3.40.640.10">
    <property type="entry name" value="Type I PLP-dependent aspartate aminotransferase-like (Major domain)"/>
    <property type="match status" value="1"/>
</dbReference>
<dbReference type="PIRSF" id="PIRSF000390">
    <property type="entry name" value="PLP_StrS"/>
    <property type="match status" value="1"/>
</dbReference>
<dbReference type="OrthoDB" id="9804264at2"/>
<evidence type="ECO:0000313" key="7">
    <source>
        <dbReference type="Proteomes" id="UP000199666"/>
    </source>
</evidence>
<dbReference type="RefSeq" id="WP_090995151.1">
    <property type="nucleotide sequence ID" value="NZ_FOPP01000008.1"/>
</dbReference>
<comment type="similarity">
    <text evidence="2 5">Belongs to the DegT/DnrJ/EryC1 family.</text>
</comment>
<dbReference type="PANTHER" id="PTHR30244:SF36">
    <property type="entry name" value="3-OXO-GLUCOSE-6-PHOSPHATE:GLUTAMATE AMINOTRANSFERASE"/>
    <property type="match status" value="1"/>
</dbReference>
<proteinExistence type="inferred from homology"/>
<feature type="active site" description="Proton acceptor" evidence="3">
    <location>
        <position position="189"/>
    </location>
</feature>
<dbReference type="STRING" id="414048.SAMN04489864_10826"/>
<dbReference type="PANTHER" id="PTHR30244">
    <property type="entry name" value="TRANSAMINASE"/>
    <property type="match status" value="1"/>
</dbReference>
<dbReference type="EMBL" id="FOPP01000008">
    <property type="protein sequence ID" value="SFH28246.1"/>
    <property type="molecule type" value="Genomic_DNA"/>
</dbReference>
<evidence type="ECO:0000256" key="3">
    <source>
        <dbReference type="PIRSR" id="PIRSR000390-1"/>
    </source>
</evidence>
<dbReference type="InterPro" id="IPR015422">
    <property type="entry name" value="PyrdxlP-dep_Trfase_small"/>
</dbReference>
<accession>A0A1I2YT29</accession>
<evidence type="ECO:0000256" key="5">
    <source>
        <dbReference type="RuleBase" id="RU004508"/>
    </source>
</evidence>
<dbReference type="InterPro" id="IPR015421">
    <property type="entry name" value="PyrdxlP-dep_Trfase_major"/>
</dbReference>